<protein>
    <submittedName>
        <fullName evidence="1">Uncharacterized protein</fullName>
    </submittedName>
</protein>
<proteinExistence type="predicted"/>
<evidence type="ECO:0000313" key="2">
    <source>
        <dbReference type="Proteomes" id="UP001212123"/>
    </source>
</evidence>
<gene>
    <name evidence="1" type="ORF">PN492_00495</name>
</gene>
<dbReference type="RefSeq" id="WP_155963624.1">
    <property type="nucleotide sequence ID" value="NZ_JAQMTU010000005.1"/>
</dbReference>
<comment type="caution">
    <text evidence="1">The sequence shown here is derived from an EMBL/GenBank/DDBJ whole genome shotgun (WGS) entry which is preliminary data.</text>
</comment>
<sequence>MNYRKFGSFCVSPDKIKKAIALHSTYIKKRSLSTKPHPNSDRFVIVSTLLS</sequence>
<keyword evidence="2" id="KW-1185">Reference proteome</keyword>
<dbReference type="Proteomes" id="UP001212123">
    <property type="component" value="Unassembled WGS sequence"/>
</dbReference>
<dbReference type="EMBL" id="JAQMTU010000005">
    <property type="protein sequence ID" value="MDB9485051.1"/>
    <property type="molecule type" value="Genomic_DNA"/>
</dbReference>
<accession>A0ABT5A1M6</accession>
<name>A0ABT5A1M6_9CYAN</name>
<reference evidence="1 2" key="1">
    <citation type="submission" date="2023-01" db="EMBL/GenBank/DDBJ databases">
        <title>Genomes from the Australian National Cyanobacteria Reference Collection.</title>
        <authorList>
            <person name="Willis A."/>
            <person name="Lee E.M.F."/>
        </authorList>
    </citation>
    <scope>NUCLEOTIDE SEQUENCE [LARGE SCALE GENOMIC DNA]</scope>
    <source>
        <strain evidence="1 2">CS-537/01</strain>
    </source>
</reference>
<evidence type="ECO:0000313" key="1">
    <source>
        <dbReference type="EMBL" id="MDB9485051.1"/>
    </source>
</evidence>
<organism evidence="1 2">
    <name type="scientific">Dolichospermum circinale CS-537/01</name>
    <dbReference type="NCBI Taxonomy" id="3021739"/>
    <lineage>
        <taxon>Bacteria</taxon>
        <taxon>Bacillati</taxon>
        <taxon>Cyanobacteriota</taxon>
        <taxon>Cyanophyceae</taxon>
        <taxon>Nostocales</taxon>
        <taxon>Aphanizomenonaceae</taxon>
        <taxon>Dolichospermum</taxon>
        <taxon>Dolichospermum circinale</taxon>
    </lineage>
</organism>